<dbReference type="GO" id="GO:0016614">
    <property type="term" value="F:oxidoreductase activity, acting on CH-OH group of donors"/>
    <property type="evidence" value="ECO:0007669"/>
    <property type="project" value="InterPro"/>
</dbReference>
<keyword evidence="8 12" id="KW-0408">Iron</keyword>
<dbReference type="Proteomes" id="UP000675747">
    <property type="component" value="Unassembled WGS sequence"/>
</dbReference>
<keyword evidence="2 11" id="KW-0349">Heme</keyword>
<feature type="binding site" description="axial binding residue" evidence="12">
    <location>
        <position position="651"/>
    </location>
    <ligand>
        <name>heme c</name>
        <dbReference type="ChEBI" id="CHEBI:61717"/>
    </ligand>
    <ligandPart>
        <name>Fe</name>
        <dbReference type="ChEBI" id="CHEBI:18248"/>
    </ligandPart>
</feature>
<dbReference type="GO" id="GO:0020037">
    <property type="term" value="F:heme binding"/>
    <property type="evidence" value="ECO:0007669"/>
    <property type="project" value="InterPro"/>
</dbReference>
<feature type="binding site" description="covalent" evidence="11">
    <location>
        <position position="650"/>
    </location>
    <ligand>
        <name>heme c</name>
        <dbReference type="ChEBI" id="CHEBI:61717"/>
    </ligand>
</feature>
<evidence type="ECO:0000256" key="14">
    <source>
        <dbReference type="SAM" id="MobiDB-lite"/>
    </source>
</evidence>
<dbReference type="RefSeq" id="WP_213173932.1">
    <property type="nucleotide sequence ID" value="NZ_JAGQFT020000015.1"/>
</dbReference>
<comment type="similarity">
    <text evidence="1">Belongs to the bacterial PQQ dehydrogenase family.</text>
</comment>
<dbReference type="GO" id="GO:0005509">
    <property type="term" value="F:calcium ion binding"/>
    <property type="evidence" value="ECO:0007669"/>
    <property type="project" value="InterPro"/>
</dbReference>
<dbReference type="InterPro" id="IPR011047">
    <property type="entry name" value="Quinoprotein_ADH-like_sf"/>
</dbReference>
<evidence type="ECO:0000256" key="11">
    <source>
        <dbReference type="PIRSR" id="PIRSR617512-2"/>
    </source>
</evidence>
<keyword evidence="9 13" id="KW-1015">Disulfide bond</keyword>
<dbReference type="GO" id="GO:0070968">
    <property type="term" value="F:pyrroloquinoline quinone binding"/>
    <property type="evidence" value="ECO:0007669"/>
    <property type="project" value="UniProtKB-ARBA"/>
</dbReference>
<feature type="binding site" evidence="11">
    <location>
        <begin position="217"/>
        <end position="218"/>
    </location>
    <ligand>
        <name>pyrroloquinoline quinone</name>
        <dbReference type="ChEBI" id="CHEBI:58442"/>
    </ligand>
</feature>
<evidence type="ECO:0000256" key="3">
    <source>
        <dbReference type="ARBA" id="ARBA00022723"/>
    </source>
</evidence>
<evidence type="ECO:0000256" key="5">
    <source>
        <dbReference type="ARBA" id="ARBA00022837"/>
    </source>
</evidence>
<dbReference type="InterPro" id="IPR006311">
    <property type="entry name" value="TAT_signal"/>
</dbReference>
<dbReference type="InterPro" id="IPR036909">
    <property type="entry name" value="Cyt_c-like_dom_sf"/>
</dbReference>
<feature type="disulfide bond" evidence="13">
    <location>
        <begin position="149"/>
        <end position="150"/>
    </location>
</feature>
<dbReference type="GO" id="GO:0016020">
    <property type="term" value="C:membrane"/>
    <property type="evidence" value="ECO:0007669"/>
    <property type="project" value="InterPro"/>
</dbReference>
<reference evidence="17 18" key="1">
    <citation type="journal article" date="2021" name="Microbiol. Resour. Announc.">
        <title>Draft Genome Sequence of Coralloluteibacterium stylophorae LMG 29479T.</title>
        <authorList>
            <person name="Karlyshev A.V."/>
            <person name="Kudryashova E.B."/>
            <person name="Ariskina E.V."/>
            <person name="Conroy A.P."/>
            <person name="Abidueva E.Y."/>
        </authorList>
    </citation>
    <scope>NUCLEOTIDE SEQUENCE [LARGE SCALE GENOMIC DNA]</scope>
    <source>
        <strain evidence="17 18">LMG 29479</strain>
    </source>
</reference>
<comment type="cofactor">
    <cofactor evidence="11">
        <name>heme c</name>
        <dbReference type="ChEBI" id="CHEBI:61717"/>
    </cofactor>
    <text evidence="11">Binds 1 heme c group per subunit.</text>
</comment>
<feature type="domain" description="Cytochrome c" evidence="16">
    <location>
        <begin position="634"/>
        <end position="711"/>
    </location>
</feature>
<dbReference type="Pfam" id="PF13442">
    <property type="entry name" value="Cytochrome_CBB3"/>
    <property type="match status" value="1"/>
</dbReference>
<keyword evidence="4 15" id="KW-0732">Signal</keyword>
<evidence type="ECO:0000256" key="4">
    <source>
        <dbReference type="ARBA" id="ARBA00022729"/>
    </source>
</evidence>
<dbReference type="InterPro" id="IPR017512">
    <property type="entry name" value="PQQ_MeOH/EtOH_DH"/>
</dbReference>
<dbReference type="AlphaFoldDB" id="A0AAP2CEH6"/>
<evidence type="ECO:0000256" key="8">
    <source>
        <dbReference type="ARBA" id="ARBA00023004"/>
    </source>
</evidence>
<evidence type="ECO:0000259" key="16">
    <source>
        <dbReference type="PROSITE" id="PS51007"/>
    </source>
</evidence>
<feature type="binding site" description="covalent" evidence="11">
    <location>
        <position position="647"/>
    </location>
    <ligand>
        <name>heme c</name>
        <dbReference type="ChEBI" id="CHEBI:61717"/>
    </ligand>
</feature>
<keyword evidence="6 11" id="KW-0634">PQQ</keyword>
<dbReference type="PROSITE" id="PS51007">
    <property type="entry name" value="CYTC"/>
    <property type="match status" value="1"/>
</dbReference>
<evidence type="ECO:0000256" key="15">
    <source>
        <dbReference type="SAM" id="SignalP"/>
    </source>
</evidence>
<accession>A0AAP2CEH6</accession>
<feature type="binding site" evidence="11">
    <location>
        <position position="103"/>
    </location>
    <ligand>
        <name>pyrroloquinoline quinone</name>
        <dbReference type="ChEBI" id="CHEBI:58442"/>
    </ligand>
</feature>
<keyword evidence="18" id="KW-1185">Reference proteome</keyword>
<name>A0AAP2CEH6_9GAMM</name>
<keyword evidence="5 12" id="KW-0106">Calcium</keyword>
<feature type="signal peptide" evidence="15">
    <location>
        <begin position="1"/>
        <end position="39"/>
    </location>
</feature>
<gene>
    <name evidence="17" type="ORF">KB893_017250</name>
</gene>
<dbReference type="InterPro" id="IPR018391">
    <property type="entry name" value="PQQ_b-propeller_rpt"/>
</dbReference>
<dbReference type="InterPro" id="IPR002372">
    <property type="entry name" value="PQQ_rpt_dom"/>
</dbReference>
<evidence type="ECO:0000256" key="1">
    <source>
        <dbReference type="ARBA" id="ARBA00008156"/>
    </source>
</evidence>
<dbReference type="EC" id="1.1.2.-" evidence="17"/>
<evidence type="ECO:0000313" key="18">
    <source>
        <dbReference type="Proteomes" id="UP000675747"/>
    </source>
</evidence>
<feature type="region of interest" description="Disordered" evidence="14">
    <location>
        <begin position="725"/>
        <end position="764"/>
    </location>
</feature>
<feature type="binding site" evidence="11">
    <location>
        <position position="368"/>
    </location>
    <ligand>
        <name>pyrroloquinoline quinone</name>
        <dbReference type="ChEBI" id="CHEBI:58442"/>
    </ligand>
</feature>
<evidence type="ECO:0000256" key="6">
    <source>
        <dbReference type="ARBA" id="ARBA00022891"/>
    </source>
</evidence>
<feature type="binding site" evidence="11">
    <location>
        <position position="276"/>
    </location>
    <ligand>
        <name>pyrroloquinoline quinone</name>
        <dbReference type="ChEBI" id="CHEBI:58442"/>
    </ligand>
</feature>
<organism evidence="17 18">
    <name type="scientific">Coralloluteibacterium stylophorae</name>
    <dbReference type="NCBI Taxonomy" id="1776034"/>
    <lineage>
        <taxon>Bacteria</taxon>
        <taxon>Pseudomonadati</taxon>
        <taxon>Pseudomonadota</taxon>
        <taxon>Gammaproteobacteria</taxon>
        <taxon>Lysobacterales</taxon>
        <taxon>Lysobacteraceae</taxon>
        <taxon>Coralloluteibacterium</taxon>
    </lineage>
</organism>
<keyword evidence="7 17" id="KW-0560">Oxidoreductase</keyword>
<comment type="cofactor">
    <cofactor evidence="11">
        <name>pyrroloquinoline quinone</name>
        <dbReference type="ChEBI" id="CHEBI:58442"/>
    </cofactor>
    <text evidence="11">Binds 1 PQQ group per subunit.</text>
</comment>
<proteinExistence type="inferred from homology"/>
<comment type="cofactor">
    <cofactor evidence="12">
        <name>Ca(2+)</name>
        <dbReference type="ChEBI" id="CHEBI:29108"/>
    </cofactor>
    <text evidence="12">Binds 1 Ca(2+) ion per subunit.</text>
</comment>
<feature type="active site" description="Proton acceptor" evidence="10">
    <location>
        <position position="341"/>
    </location>
</feature>
<dbReference type="Pfam" id="PF01011">
    <property type="entry name" value="PQQ"/>
    <property type="match status" value="2"/>
</dbReference>
<feature type="binding site" evidence="12">
    <location>
        <position position="219"/>
    </location>
    <ligand>
        <name>Ca(2+)</name>
        <dbReference type="ChEBI" id="CHEBI:29108"/>
    </ligand>
</feature>
<dbReference type="EMBL" id="JAGQFT020000015">
    <property type="protein sequence ID" value="MBS7458885.1"/>
    <property type="molecule type" value="Genomic_DNA"/>
</dbReference>
<dbReference type="SUPFAM" id="SSF50998">
    <property type="entry name" value="Quinoprotein alcohol dehydrogenase-like"/>
    <property type="match status" value="1"/>
</dbReference>
<dbReference type="SMART" id="SM00564">
    <property type="entry name" value="PQQ"/>
    <property type="match status" value="5"/>
</dbReference>
<dbReference type="CDD" id="cd10279">
    <property type="entry name" value="PQQ_ADH_II"/>
    <property type="match status" value="1"/>
</dbReference>
<feature type="chain" id="PRO_5042946538" evidence="15">
    <location>
        <begin position="40"/>
        <end position="764"/>
    </location>
</feature>
<dbReference type="NCBIfam" id="TIGR03075">
    <property type="entry name" value="PQQ_enz_alc_DH"/>
    <property type="match status" value="1"/>
</dbReference>
<evidence type="ECO:0000313" key="17">
    <source>
        <dbReference type="EMBL" id="MBS7458885.1"/>
    </source>
</evidence>
<feature type="binding site" evidence="11">
    <location>
        <position position="200"/>
    </location>
    <ligand>
        <name>pyrroloquinoline quinone</name>
        <dbReference type="ChEBI" id="CHEBI:58442"/>
    </ligand>
</feature>
<dbReference type="PANTHER" id="PTHR32303">
    <property type="entry name" value="QUINOPROTEIN ALCOHOL DEHYDROGENASE (CYTOCHROME C)"/>
    <property type="match status" value="1"/>
</dbReference>
<feature type="binding site" description="axial binding residue" evidence="12">
    <location>
        <position position="688"/>
    </location>
    <ligand>
        <name>heme c</name>
        <dbReference type="ChEBI" id="CHEBI:61717"/>
    </ligand>
    <ligandPart>
        <name>Fe</name>
        <dbReference type="ChEBI" id="CHEBI:18248"/>
    </ligandPart>
</feature>
<protein>
    <submittedName>
        <fullName evidence="17">PQQ-dependent dehydrogenase, methanol/ethanol family</fullName>
        <ecNumber evidence="17">1.1.2.-</ecNumber>
    </submittedName>
</protein>
<sequence length="764" mass="83058">MKHPTQAPASADQRPGTSRRLAGLALGAFALALATSAWAADRAPADVDGARIRNADAEPGNWMSHGRNYGETRFSPLKQITDENVDQLGLAWSYKLDFDRGVEATPLVVDGVMYTTGAFSVVYAFDARTGELLWKHDPEVDRLKAGEFCCDAVNRGLAAWEGKLYVGTLDGRLVAIDAKTGKRLWDIDTIIDRTRSYGITGAPRVVGDSKVIIGNGGAEFGVRGYVTAYDAETGEQAWRFFTVPGDPAKPQENAALEMAVKTWHGDNWVAQGGGGTAWDSFAYDPELNLLYIGVGNASYWNYGTRSEGKGDNLFLSSIVAVDADTGEYAWHYQTTPGDAWDFTATQHMILTELEIDGRTRKVLMQAPKNGFFYVIDRTDGELISAEAYVPMNWADGVDLETGRPNFTEQGKYWLEENGKKYVQPGFWGGHDWQPMSYNPQTGLVYIPAHIFGVVYENVKDPGYSPRKHFYQLGVAAAGMEDDADDMKRWADQWKGMLIAWDPVKQEKVWEQPYITIFNGGTLTTAGNLVFEGTADGRVVAYAADSGRKLWESPAHTGVMAAPVTYTVDGEQYVTFMAGWGGAFSTFAGGASLNAGVRPWAQVLTYKIGGDAVLPEPDFPDLADPEPPEATADTATVNAGRGLYNDNCSQCHGINAVSGGIVPDLRRLSAENHVAFPGIVYGGRANKGMPSYAETLTMDQVQTIHAYLVKRAWDLKKDLAAGRVEGAEREVEGDALPSGLTPEALETLNGPARGTKLAPQADDKL</sequence>
<dbReference type="InterPro" id="IPR009056">
    <property type="entry name" value="Cyt_c-like_dom"/>
</dbReference>
<evidence type="ECO:0000256" key="10">
    <source>
        <dbReference type="PIRSR" id="PIRSR617512-1"/>
    </source>
</evidence>
<keyword evidence="3 12" id="KW-0479">Metal-binding</keyword>
<comment type="caution">
    <text evidence="17">The sequence shown here is derived from an EMBL/GenBank/DDBJ whole genome shotgun (WGS) entry which is preliminary data.</text>
</comment>
<evidence type="ECO:0000256" key="13">
    <source>
        <dbReference type="PIRSR" id="PIRSR617512-4"/>
    </source>
</evidence>
<dbReference type="SUPFAM" id="SSF46626">
    <property type="entry name" value="Cytochrome c"/>
    <property type="match status" value="1"/>
</dbReference>
<evidence type="ECO:0000256" key="12">
    <source>
        <dbReference type="PIRSR" id="PIRSR617512-3"/>
    </source>
</evidence>
<dbReference type="PROSITE" id="PS51318">
    <property type="entry name" value="TAT"/>
    <property type="match status" value="1"/>
</dbReference>
<evidence type="ECO:0000256" key="9">
    <source>
        <dbReference type="ARBA" id="ARBA00023157"/>
    </source>
</evidence>
<dbReference type="GO" id="GO:0009055">
    <property type="term" value="F:electron transfer activity"/>
    <property type="evidence" value="ECO:0007669"/>
    <property type="project" value="InterPro"/>
</dbReference>
<evidence type="ECO:0000256" key="2">
    <source>
        <dbReference type="ARBA" id="ARBA00022617"/>
    </source>
</evidence>
<dbReference type="Gene3D" id="2.140.10.10">
    <property type="entry name" value="Quinoprotein alcohol dehydrogenase-like superfamily"/>
    <property type="match status" value="1"/>
</dbReference>
<evidence type="ECO:0000256" key="7">
    <source>
        <dbReference type="ARBA" id="ARBA00023002"/>
    </source>
</evidence>
<feature type="binding site" evidence="11">
    <location>
        <position position="155"/>
    </location>
    <ligand>
        <name>pyrroloquinoline quinone</name>
        <dbReference type="ChEBI" id="CHEBI:58442"/>
    </ligand>
</feature>
<feature type="binding site" evidence="12">
    <location>
        <position position="341"/>
    </location>
    <ligand>
        <name>Ca(2+)</name>
        <dbReference type="ChEBI" id="CHEBI:29108"/>
    </ligand>
</feature>
<dbReference type="FunFam" id="2.140.10.10:FF:000003">
    <property type="entry name" value="Methanol dehydrogenase, large subunit"/>
    <property type="match status" value="1"/>
</dbReference>
<dbReference type="Gene3D" id="1.10.760.10">
    <property type="entry name" value="Cytochrome c-like domain"/>
    <property type="match status" value="1"/>
</dbReference>
<feature type="binding site" evidence="12">
    <location>
        <position position="296"/>
    </location>
    <ligand>
        <name>Ca(2+)</name>
        <dbReference type="ChEBI" id="CHEBI:29108"/>
    </ligand>
</feature>